<proteinExistence type="predicted"/>
<sequence>MIEATFGYQMTSSSSNLSSSAISILTATATSAAGNLSNQNRAFFLKWLVRI</sequence>
<dbReference type="Proteomes" id="UP000663866">
    <property type="component" value="Unassembled WGS sequence"/>
</dbReference>
<accession>A0A821CA94</accession>
<gene>
    <name evidence="1" type="ORF">OVN521_LOCUS45344</name>
</gene>
<comment type="caution">
    <text evidence="1">The sequence shown here is derived from an EMBL/GenBank/DDBJ whole genome shotgun (WGS) entry which is preliminary data.</text>
</comment>
<protein>
    <submittedName>
        <fullName evidence="1">Uncharacterized protein</fullName>
    </submittedName>
</protein>
<dbReference type="EMBL" id="CAJOBG010073891">
    <property type="protein sequence ID" value="CAF4605574.1"/>
    <property type="molecule type" value="Genomic_DNA"/>
</dbReference>
<feature type="non-terminal residue" evidence="1">
    <location>
        <position position="51"/>
    </location>
</feature>
<name>A0A821CA94_9BILA</name>
<keyword evidence="2" id="KW-1185">Reference proteome</keyword>
<evidence type="ECO:0000313" key="2">
    <source>
        <dbReference type="Proteomes" id="UP000663866"/>
    </source>
</evidence>
<evidence type="ECO:0000313" key="1">
    <source>
        <dbReference type="EMBL" id="CAF4605574.1"/>
    </source>
</evidence>
<dbReference type="AlphaFoldDB" id="A0A821CA94"/>
<organism evidence="1 2">
    <name type="scientific">Rotaria magnacalcarata</name>
    <dbReference type="NCBI Taxonomy" id="392030"/>
    <lineage>
        <taxon>Eukaryota</taxon>
        <taxon>Metazoa</taxon>
        <taxon>Spiralia</taxon>
        <taxon>Gnathifera</taxon>
        <taxon>Rotifera</taxon>
        <taxon>Eurotatoria</taxon>
        <taxon>Bdelloidea</taxon>
        <taxon>Philodinida</taxon>
        <taxon>Philodinidae</taxon>
        <taxon>Rotaria</taxon>
    </lineage>
</organism>
<reference evidence="1" key="1">
    <citation type="submission" date="2021-02" db="EMBL/GenBank/DDBJ databases">
        <authorList>
            <person name="Nowell W R."/>
        </authorList>
    </citation>
    <scope>NUCLEOTIDE SEQUENCE</scope>
</reference>